<dbReference type="OrthoDB" id="3450125at2759"/>
<feature type="region of interest" description="Disordered" evidence="1">
    <location>
        <begin position="488"/>
        <end position="521"/>
    </location>
</feature>
<dbReference type="AlphaFoldDB" id="A0A2J6R7P9"/>
<keyword evidence="3" id="KW-1185">Reference proteome</keyword>
<reference evidence="2 3" key="1">
    <citation type="submission" date="2016-04" db="EMBL/GenBank/DDBJ databases">
        <title>A degradative enzymes factory behind the ericoid mycorrhizal symbiosis.</title>
        <authorList>
            <consortium name="DOE Joint Genome Institute"/>
            <person name="Martino E."/>
            <person name="Morin E."/>
            <person name="Grelet G."/>
            <person name="Kuo A."/>
            <person name="Kohler A."/>
            <person name="Daghino S."/>
            <person name="Barry K."/>
            <person name="Choi C."/>
            <person name="Cichocki N."/>
            <person name="Clum A."/>
            <person name="Copeland A."/>
            <person name="Hainaut M."/>
            <person name="Haridas S."/>
            <person name="Labutti K."/>
            <person name="Lindquist E."/>
            <person name="Lipzen A."/>
            <person name="Khouja H.-R."/>
            <person name="Murat C."/>
            <person name="Ohm R."/>
            <person name="Olson A."/>
            <person name="Spatafora J."/>
            <person name="Veneault-Fourrey C."/>
            <person name="Henrissat B."/>
            <person name="Grigoriev I."/>
            <person name="Martin F."/>
            <person name="Perotto S."/>
        </authorList>
    </citation>
    <scope>NUCLEOTIDE SEQUENCE [LARGE SCALE GENOMIC DNA]</scope>
    <source>
        <strain evidence="2 3">F</strain>
    </source>
</reference>
<feature type="compositionally biased region" description="Basic and acidic residues" evidence="1">
    <location>
        <begin position="500"/>
        <end position="515"/>
    </location>
</feature>
<evidence type="ECO:0000313" key="2">
    <source>
        <dbReference type="EMBL" id="PMD34545.1"/>
    </source>
</evidence>
<name>A0A2J6R7P9_HYAVF</name>
<sequence length="632" mass="71121">MASSLNIPEGVYNKEIVGNNIYLHLKHPKMLKSDRIKIAMAHQPPELDLTRPWTPADEVSSGFTYLNDQQHVYMRCKVGDEVIDHTHMRYISPAQNKASGHLPDLVEIQKYLLEPSWKEDALAAQDNPKQYKKDRGSTFDLTFSTEPGNKDSCIHVAKLAQNDTEEHKDCVQRLIKVMTAILDEHLSAETSLEHRKIRWAMNASITAGNEDNRWLSHIQINVTELDQGLKVSLKRAGRAHFDRNDMPTSWSVILFLSHFPDDYHPGIMAIYSTRVCCPCETYGAAVLTGTHPHSGAGKGFLPEGYVKPSKPSTESDTDYPKLPAHLPYTRLHAVGYPRNNNIQARSNEINIELYHLNALGAFGTAQNWVEFKLRTYIKHCIDVIREDPQYWCDKFEYRDENGVTYKPRLWVAQMCFDYAKYAWLDHPEHKKLHKALLAAGVGSTLPRDENAPTKPKRPKRKPRPRGEPITKVQCDGLTAAGKRCTVTFQPKPNGNTRCARHTEKTSSDDVSKTEQDGVVADGNPYNLKRSFDEMDILDQVAALGEEYEGGWDEGDGSVYGRFDGYDGYEGFDAGHEDTSPAYYAGLEYRGYGDLPSDYAQPDGSGVNGEENAPEGYQEEVGEVDTSGLYDAD</sequence>
<accession>A0A2J6R7P9</accession>
<proteinExistence type="predicted"/>
<dbReference type="Proteomes" id="UP000235786">
    <property type="component" value="Unassembled WGS sequence"/>
</dbReference>
<feature type="compositionally biased region" description="Basic residues" evidence="1">
    <location>
        <begin position="454"/>
        <end position="463"/>
    </location>
</feature>
<dbReference type="EMBL" id="KZ613953">
    <property type="protein sequence ID" value="PMD34545.1"/>
    <property type="molecule type" value="Genomic_DNA"/>
</dbReference>
<gene>
    <name evidence="2" type="ORF">L207DRAFT_533870</name>
</gene>
<evidence type="ECO:0000313" key="3">
    <source>
        <dbReference type="Proteomes" id="UP000235786"/>
    </source>
</evidence>
<feature type="region of interest" description="Disordered" evidence="1">
    <location>
        <begin position="592"/>
        <end position="632"/>
    </location>
</feature>
<feature type="region of interest" description="Disordered" evidence="1">
    <location>
        <begin position="443"/>
        <end position="470"/>
    </location>
</feature>
<organism evidence="2 3">
    <name type="scientific">Hyaloscypha variabilis (strain UAMH 11265 / GT02V1 / F)</name>
    <name type="common">Meliniomyces variabilis</name>
    <dbReference type="NCBI Taxonomy" id="1149755"/>
    <lineage>
        <taxon>Eukaryota</taxon>
        <taxon>Fungi</taxon>
        <taxon>Dikarya</taxon>
        <taxon>Ascomycota</taxon>
        <taxon>Pezizomycotina</taxon>
        <taxon>Leotiomycetes</taxon>
        <taxon>Helotiales</taxon>
        <taxon>Hyaloscyphaceae</taxon>
        <taxon>Hyaloscypha</taxon>
        <taxon>Hyaloscypha variabilis</taxon>
    </lineage>
</organism>
<feature type="region of interest" description="Disordered" evidence="1">
    <location>
        <begin position="300"/>
        <end position="319"/>
    </location>
</feature>
<protein>
    <submittedName>
        <fullName evidence="2">Uncharacterized protein</fullName>
    </submittedName>
</protein>
<evidence type="ECO:0000256" key="1">
    <source>
        <dbReference type="SAM" id="MobiDB-lite"/>
    </source>
</evidence>